<dbReference type="AlphaFoldDB" id="A0A7W8Z7M5"/>
<dbReference type="Pfam" id="PF00196">
    <property type="entry name" value="GerE"/>
    <property type="match status" value="1"/>
</dbReference>
<comment type="caution">
    <text evidence="9">The sequence shown here is derived from an EMBL/GenBank/DDBJ whole genome shotgun (WGS) entry which is preliminary data.</text>
</comment>
<dbReference type="CDD" id="cd06170">
    <property type="entry name" value="LuxR_C_like"/>
    <property type="match status" value="1"/>
</dbReference>
<dbReference type="EMBL" id="JACHBR010000001">
    <property type="protein sequence ID" value="MBB5628864.1"/>
    <property type="molecule type" value="Genomic_DNA"/>
</dbReference>
<evidence type="ECO:0000313" key="10">
    <source>
        <dbReference type="Proteomes" id="UP000588112"/>
    </source>
</evidence>
<evidence type="ECO:0000256" key="4">
    <source>
        <dbReference type="ARBA" id="ARBA00023163"/>
    </source>
</evidence>
<name>A0A7W8Z7M5_9ACTN</name>
<evidence type="ECO:0000259" key="7">
    <source>
        <dbReference type="PROSITE" id="PS50043"/>
    </source>
</evidence>
<dbReference type="GO" id="GO:0000160">
    <property type="term" value="P:phosphorelay signal transduction system"/>
    <property type="evidence" value="ECO:0007669"/>
    <property type="project" value="InterPro"/>
</dbReference>
<dbReference type="GO" id="GO:0003677">
    <property type="term" value="F:DNA binding"/>
    <property type="evidence" value="ECO:0007669"/>
    <property type="project" value="UniProtKB-KW"/>
</dbReference>
<feature type="region of interest" description="Disordered" evidence="6">
    <location>
        <begin position="142"/>
        <end position="162"/>
    </location>
</feature>
<protein>
    <submittedName>
        <fullName evidence="9">DNA-binding NarL/FixJ family response regulator</fullName>
    </submittedName>
</protein>
<dbReference type="Proteomes" id="UP000588112">
    <property type="component" value="Unassembled WGS sequence"/>
</dbReference>
<feature type="compositionally biased region" description="Pro residues" evidence="6">
    <location>
        <begin position="147"/>
        <end position="160"/>
    </location>
</feature>
<dbReference type="PANTHER" id="PTHR43214">
    <property type="entry name" value="TWO-COMPONENT RESPONSE REGULATOR"/>
    <property type="match status" value="1"/>
</dbReference>
<dbReference type="PRINTS" id="PR00038">
    <property type="entry name" value="HTHLUXR"/>
</dbReference>
<evidence type="ECO:0000256" key="3">
    <source>
        <dbReference type="ARBA" id="ARBA00023125"/>
    </source>
</evidence>
<evidence type="ECO:0000256" key="1">
    <source>
        <dbReference type="ARBA" id="ARBA00022553"/>
    </source>
</evidence>
<evidence type="ECO:0000256" key="6">
    <source>
        <dbReference type="SAM" id="MobiDB-lite"/>
    </source>
</evidence>
<dbReference type="InterPro" id="IPR011006">
    <property type="entry name" value="CheY-like_superfamily"/>
</dbReference>
<dbReference type="PANTHER" id="PTHR43214:SF24">
    <property type="entry name" value="TRANSCRIPTIONAL REGULATORY PROTEIN NARL-RELATED"/>
    <property type="match status" value="1"/>
</dbReference>
<sequence>MNADGPVRVLVVDDQRLVRESIASLLDIEPGVSVAGVAADGHEAVEKARELTPDVVLMDVRMPGLDGVRAAAVIARRLPACRVLMLTTFDDEEYVVEAMRSGACGYLLKDLPARELAGAVRLAHAGVTQLDAAATAHLTRGLRPRPEPAVPGPPPPPPDALTPREVEVLRLVALGWTNREIAARLYLSEGTVKNHISRILTRLGLRDRTQAAVHAHDLGLLGPPRAAP</sequence>
<proteinExistence type="predicted"/>
<accession>A0A7W8Z7M5</accession>
<dbReference type="SMART" id="SM00421">
    <property type="entry name" value="HTH_LUXR"/>
    <property type="match status" value="1"/>
</dbReference>
<feature type="domain" description="Response regulatory" evidence="8">
    <location>
        <begin position="8"/>
        <end position="124"/>
    </location>
</feature>
<reference evidence="9 10" key="1">
    <citation type="submission" date="2020-08" db="EMBL/GenBank/DDBJ databases">
        <title>Sequencing the genomes of 1000 actinobacteria strains.</title>
        <authorList>
            <person name="Klenk H.-P."/>
        </authorList>
    </citation>
    <scope>NUCLEOTIDE SEQUENCE [LARGE SCALE GENOMIC DNA]</scope>
    <source>
        <strain evidence="9 10">DSM 45790</strain>
    </source>
</reference>
<keyword evidence="4" id="KW-0804">Transcription</keyword>
<keyword evidence="10" id="KW-1185">Reference proteome</keyword>
<dbReference type="PROSITE" id="PS00622">
    <property type="entry name" value="HTH_LUXR_1"/>
    <property type="match status" value="1"/>
</dbReference>
<dbReference type="SUPFAM" id="SSF52172">
    <property type="entry name" value="CheY-like"/>
    <property type="match status" value="1"/>
</dbReference>
<dbReference type="InterPro" id="IPR001789">
    <property type="entry name" value="Sig_transdc_resp-reg_receiver"/>
</dbReference>
<dbReference type="Pfam" id="PF00072">
    <property type="entry name" value="Response_reg"/>
    <property type="match status" value="1"/>
</dbReference>
<dbReference type="InterPro" id="IPR058245">
    <property type="entry name" value="NreC/VraR/RcsB-like_REC"/>
</dbReference>
<dbReference type="Gene3D" id="3.40.50.2300">
    <property type="match status" value="1"/>
</dbReference>
<feature type="modified residue" description="4-aspartylphosphate" evidence="5">
    <location>
        <position position="59"/>
    </location>
</feature>
<dbReference type="RefSeq" id="WP_184613575.1">
    <property type="nucleotide sequence ID" value="NZ_BOOS01000002.1"/>
</dbReference>
<dbReference type="InterPro" id="IPR000792">
    <property type="entry name" value="Tscrpt_reg_LuxR_C"/>
</dbReference>
<dbReference type="CDD" id="cd17535">
    <property type="entry name" value="REC_NarL-like"/>
    <property type="match status" value="1"/>
</dbReference>
<evidence type="ECO:0000313" key="9">
    <source>
        <dbReference type="EMBL" id="MBB5628864.1"/>
    </source>
</evidence>
<evidence type="ECO:0000256" key="5">
    <source>
        <dbReference type="PROSITE-ProRule" id="PRU00169"/>
    </source>
</evidence>
<organism evidence="9 10">
    <name type="scientific">Sphaerisporangium krabiense</name>
    <dbReference type="NCBI Taxonomy" id="763782"/>
    <lineage>
        <taxon>Bacteria</taxon>
        <taxon>Bacillati</taxon>
        <taxon>Actinomycetota</taxon>
        <taxon>Actinomycetes</taxon>
        <taxon>Streptosporangiales</taxon>
        <taxon>Streptosporangiaceae</taxon>
        <taxon>Sphaerisporangium</taxon>
    </lineage>
</organism>
<evidence type="ECO:0000259" key="8">
    <source>
        <dbReference type="PROSITE" id="PS50110"/>
    </source>
</evidence>
<dbReference type="InterPro" id="IPR039420">
    <property type="entry name" value="WalR-like"/>
</dbReference>
<dbReference type="PROSITE" id="PS50043">
    <property type="entry name" value="HTH_LUXR_2"/>
    <property type="match status" value="1"/>
</dbReference>
<evidence type="ECO:0000256" key="2">
    <source>
        <dbReference type="ARBA" id="ARBA00023015"/>
    </source>
</evidence>
<keyword evidence="1 5" id="KW-0597">Phosphoprotein</keyword>
<keyword evidence="2" id="KW-0805">Transcription regulation</keyword>
<gene>
    <name evidence="9" type="ORF">BJ981_004563</name>
</gene>
<dbReference type="SMART" id="SM00448">
    <property type="entry name" value="REC"/>
    <property type="match status" value="1"/>
</dbReference>
<dbReference type="PROSITE" id="PS50110">
    <property type="entry name" value="RESPONSE_REGULATORY"/>
    <property type="match status" value="1"/>
</dbReference>
<feature type="domain" description="HTH luxR-type" evidence="7">
    <location>
        <begin position="154"/>
        <end position="219"/>
    </location>
</feature>
<keyword evidence="3 9" id="KW-0238">DNA-binding</keyword>
<dbReference type="GO" id="GO:0006355">
    <property type="term" value="P:regulation of DNA-templated transcription"/>
    <property type="evidence" value="ECO:0007669"/>
    <property type="project" value="InterPro"/>
</dbReference>